<feature type="non-terminal residue" evidence="1">
    <location>
        <position position="1596"/>
    </location>
</feature>
<protein>
    <submittedName>
        <fullName evidence="1">Uncharacterized protein</fullName>
    </submittedName>
</protein>
<keyword evidence="2" id="KW-1185">Reference proteome</keyword>
<reference evidence="1" key="1">
    <citation type="submission" date="2022-04" db="EMBL/GenBank/DDBJ databases">
        <title>Jade perch genome.</title>
        <authorList>
            <person name="Chao B."/>
        </authorList>
    </citation>
    <scope>NUCLEOTIDE SEQUENCE</scope>
    <source>
        <strain evidence="1">CB-2022</strain>
    </source>
</reference>
<name>A0ACB8VKR5_9TELE</name>
<comment type="caution">
    <text evidence="1">The sequence shown here is derived from an EMBL/GenBank/DDBJ whole genome shotgun (WGS) entry which is preliminary data.</text>
</comment>
<dbReference type="Proteomes" id="UP000831701">
    <property type="component" value="Chromosome 20"/>
</dbReference>
<sequence>MLLMLLLLMMLLHPSPPNVHVTAGIMRKLIVLSLLLLLNTHHVTSTPKGVTASLKAKWSMTPFLLETSEFIGEDGNDKFWQFVDTVKELTVYKQGESVRSYYNLIIKKAGQFLTDLQVNLLKFALALRSYSPAVHASQQIASDEPPPEACPAFVSIHGQRSCSTKDIKKLLKASAGRPKPYLYKNDHTYPGVNKTDVPVVILYAEIGTKKFTSFHKVLSEKAEEGKLTYVLRHFVANPKPQKMLLSGYGVELAIKSTEYKAVDDTKVKDSKTVINAEDDNNDEVQGFLFGTLKKSHPELQEQLVELRKHLLESTNDMVPLKVWEMQELLYITPFVAGDGFILYCLTNRSVSADMISTDLSFQAAARILSVPKFDSLKLMRDLSQNFPSKARSLTRVAVKQEMRKEIEENQKHLSETIGVHPGDGELFINGLHIDLDIHNPFSILDILRGEARVLEGLHNLGIKGEHQGKLLRLPVNAVDDSYALDIRHPAIMWMNDIENDLAYRSWPAGVQELLRATFPGVIRQIRRNFFNLVLFLDPLQEESVELVKLAELFYKHKIPLRIGFVFVVNTKDEIDGFSDAGVGFYRLLNYIADEYDLSQALMSMLSMYNKVDVGEMLSVDTVSAYLKNKFPKASAERILGVESEYDEKRKEGALFYKKSGLGSLPLALFNGVPLSPDEMDPDELETVILQRIMVTTTTFQRAVFMGQLTEGSDVVDYLMEQANVVPRMNPLILSTQRQYLDFTATPVVDDWEDTTMFSYLDSRDKTAVMAKRLKYFKNNGKTSIVISYEDGMSAVTLWIVGDFEKVSGRKLLLNALKHVKASPGVRVGVIDNPSGKPSEDNTVLYRAIWASLLTQKNKAAAEFVQKLLKEESSQLLQQGTKMKDLLMQGMDEDAFEKKFNTLEVDFVRSQQLFCRDVLKLSPGQRAVISNGRILGPFEEQEEFTVEDFHLLEKITLSGSAEKVKAKVKQMGMKSKHASDLVMKVDALLTAAPKGEVRRDVHFVRDNHSVLSLSPRENEVFYDVLAIVDPLTREAQKMSPLLIVLSQVVNVRLQVFMNCRAKLSEMPLKSFYRLVLESDVNFLANDTVSPGPVARFMDLPESPLLTLNMITPESWLVQAVRSPHDLDNIHLQEVSGVVTAEYELEHLLLEGHCFDLSNGQPPRGLQFTLGMSQDPLMYDTIVMANLGYFQLKANPGAWILRLRKGRSEDIYQILTHDGTDSPTNAGDVIIVLNSFHSKIIKVRVQKKAEKINEDLLSESSESTGIWDSIASITGGGSKKDDGEKKKEDVLNIFSVASGHLYERFLRIMMLSVLRHTKTPVKFWFLKNYLSPSFKETISHMAESYGFQYELVQYKWPRWLHQQTEKQRIIWGYKILFLDVLFPLAVDKIIFVDADQIVRADLKELRDLDLEGAPYGYTPFCDSRRDMDGYRFWKTGYWASHLGHRKYHIRLSLSGNCFLTSSFCVLSFSFYISTSALYVVDLKKFRKIAAGDRLRGQYQALSQDPNSLSNLDQDLPNNMIHQVAIKSLPQEWLWCETWCDDVSKVTAKTIDLTIPSKHSHGVLHPQPEKDVIFSEMPYLLLLLICLTKPTRDGSVNCQ</sequence>
<evidence type="ECO:0000313" key="2">
    <source>
        <dbReference type="Proteomes" id="UP000831701"/>
    </source>
</evidence>
<organism evidence="1 2">
    <name type="scientific">Scortum barcoo</name>
    <name type="common">barcoo grunter</name>
    <dbReference type="NCBI Taxonomy" id="214431"/>
    <lineage>
        <taxon>Eukaryota</taxon>
        <taxon>Metazoa</taxon>
        <taxon>Chordata</taxon>
        <taxon>Craniata</taxon>
        <taxon>Vertebrata</taxon>
        <taxon>Euteleostomi</taxon>
        <taxon>Actinopterygii</taxon>
        <taxon>Neopterygii</taxon>
        <taxon>Teleostei</taxon>
        <taxon>Neoteleostei</taxon>
        <taxon>Acanthomorphata</taxon>
        <taxon>Eupercaria</taxon>
        <taxon>Centrarchiformes</taxon>
        <taxon>Terapontoidei</taxon>
        <taxon>Terapontidae</taxon>
        <taxon>Scortum</taxon>
    </lineage>
</organism>
<evidence type="ECO:0000313" key="1">
    <source>
        <dbReference type="EMBL" id="KAI3356262.1"/>
    </source>
</evidence>
<proteinExistence type="predicted"/>
<accession>A0ACB8VKR5</accession>
<gene>
    <name evidence="1" type="ORF">L3Q82_017513</name>
</gene>
<dbReference type="EMBL" id="CM041550">
    <property type="protein sequence ID" value="KAI3356262.1"/>
    <property type="molecule type" value="Genomic_DNA"/>
</dbReference>